<accession>A0A829Y5V7</accession>
<evidence type="ECO:0000313" key="3">
    <source>
        <dbReference type="Proteomes" id="UP000445000"/>
    </source>
</evidence>
<gene>
    <name evidence="2" type="ORF">GCM10011487_00120</name>
</gene>
<proteinExistence type="predicted"/>
<dbReference type="Proteomes" id="UP000445000">
    <property type="component" value="Unassembled WGS sequence"/>
</dbReference>
<dbReference type="InterPro" id="IPR036291">
    <property type="entry name" value="NAD(P)-bd_dom_sf"/>
</dbReference>
<dbReference type="AlphaFoldDB" id="A0A829Y5V7"/>
<dbReference type="Gene3D" id="3.40.50.720">
    <property type="entry name" value="NAD(P)-binding Rossmann-like Domain"/>
    <property type="match status" value="1"/>
</dbReference>
<protein>
    <submittedName>
        <fullName evidence="2">Membrane protein</fullName>
    </submittedName>
</protein>
<feature type="domain" description="Saccharopine dehydrogenase NADP binding" evidence="1">
    <location>
        <begin position="8"/>
        <end position="118"/>
    </location>
</feature>
<evidence type="ECO:0000313" key="2">
    <source>
        <dbReference type="EMBL" id="GFE78012.1"/>
    </source>
</evidence>
<comment type="caution">
    <text evidence="2">The sequence shown here is derived from an EMBL/GenBank/DDBJ whole genome shotgun (WGS) entry which is preliminary data.</text>
</comment>
<dbReference type="SUPFAM" id="SSF51735">
    <property type="entry name" value="NAD(P)-binding Rossmann-fold domains"/>
    <property type="match status" value="1"/>
</dbReference>
<keyword evidence="3" id="KW-1185">Reference proteome</keyword>
<reference evidence="3" key="1">
    <citation type="submission" date="2020-01" db="EMBL/GenBank/DDBJ databases">
        <title>'Steroidobacter agaridevorans' sp. nov., agar-degrading bacteria isolated from rhizosphere soils.</title>
        <authorList>
            <person name="Ikenaga M."/>
            <person name="Kataoka M."/>
            <person name="Murouchi A."/>
            <person name="Katsuragi S."/>
            <person name="Sakai M."/>
        </authorList>
    </citation>
    <scope>NUCLEOTIDE SEQUENCE [LARGE SCALE GENOMIC DNA]</scope>
    <source>
        <strain evidence="3">YU21-B</strain>
    </source>
</reference>
<name>A0A829Y5V7_9GAMM</name>
<evidence type="ECO:0000259" key="1">
    <source>
        <dbReference type="Pfam" id="PF03435"/>
    </source>
</evidence>
<dbReference type="PANTHER" id="PTHR43781">
    <property type="entry name" value="SACCHAROPINE DEHYDROGENASE"/>
    <property type="match status" value="1"/>
</dbReference>
<dbReference type="Pfam" id="PF03435">
    <property type="entry name" value="Sacchrp_dh_NADP"/>
    <property type="match status" value="1"/>
</dbReference>
<dbReference type="InterPro" id="IPR005097">
    <property type="entry name" value="Sacchrp_dh_NADP-bd"/>
</dbReference>
<sequence>MSTSTPWLLYGANGYTGELIAREAVARGMRPVLAGRSKQKIAKLAAELNCPSAVFDLDDHTALCSTLSQVAAVLHCAGPFSHTAPSMMQACLATHVHYLDITGEIDVFELAASVHGKAQRSGIVLCPGVGFDVVPTDCVAARLREALPDATHLALGFDSRAGLSKGTAKTAIESASKGSCVRIDGRLVTEKLASRTRRIDFGAGEKLGVSIPWGDVSTAYYSTGIPNIEVYTATSQKSANSMRRANLFRPLLRQGWFRELAKFSAQRRITPPNKTERENNPTHVWGEARNAAGEVKTARLRTANGYSLTVHASLGILGEVLSRACNPGFTTPSLLVGADFVSSLPGSSTIRIDP</sequence>
<dbReference type="RefSeq" id="WP_161809954.1">
    <property type="nucleotide sequence ID" value="NZ_BLJN01000001.1"/>
</dbReference>
<organism evidence="2 3">
    <name type="scientific">Steroidobacter agaridevorans</name>
    <dbReference type="NCBI Taxonomy" id="2695856"/>
    <lineage>
        <taxon>Bacteria</taxon>
        <taxon>Pseudomonadati</taxon>
        <taxon>Pseudomonadota</taxon>
        <taxon>Gammaproteobacteria</taxon>
        <taxon>Steroidobacterales</taxon>
        <taxon>Steroidobacteraceae</taxon>
        <taxon>Steroidobacter</taxon>
    </lineage>
</organism>
<dbReference type="EMBL" id="BLJN01000001">
    <property type="protein sequence ID" value="GFE78012.1"/>
    <property type="molecule type" value="Genomic_DNA"/>
</dbReference>
<dbReference type="PANTHER" id="PTHR43781:SF1">
    <property type="entry name" value="SACCHAROPINE DEHYDROGENASE"/>
    <property type="match status" value="1"/>
</dbReference>